<dbReference type="GO" id="GO:0004523">
    <property type="term" value="F:RNA-DNA hybrid ribonuclease activity"/>
    <property type="evidence" value="ECO:0007669"/>
    <property type="project" value="UniProtKB-EC"/>
</dbReference>
<dbReference type="Pfam" id="PF00078">
    <property type="entry name" value="RVT_1"/>
    <property type="match status" value="2"/>
</dbReference>
<evidence type="ECO:0000256" key="2">
    <source>
        <dbReference type="ARBA" id="ARBA00012180"/>
    </source>
</evidence>
<dbReference type="EMBL" id="JAMKFB020000007">
    <property type="protein sequence ID" value="KAL0187554.1"/>
    <property type="molecule type" value="Genomic_DNA"/>
</dbReference>
<dbReference type="PANTHER" id="PTHR33050:SF7">
    <property type="entry name" value="RIBONUCLEASE H"/>
    <property type="match status" value="1"/>
</dbReference>
<keyword evidence="10" id="KW-0233">DNA recombination</keyword>
<dbReference type="InterPro" id="IPR010998">
    <property type="entry name" value="Integrase_recombinase_N"/>
</dbReference>
<evidence type="ECO:0000259" key="12">
    <source>
        <dbReference type="PROSITE" id="PS50878"/>
    </source>
</evidence>
<feature type="region of interest" description="Disordered" evidence="11">
    <location>
        <begin position="2471"/>
        <end position="2491"/>
    </location>
</feature>
<dbReference type="SUPFAM" id="SSF56349">
    <property type="entry name" value="DNA breaking-rejoining enzymes"/>
    <property type="match status" value="2"/>
</dbReference>
<evidence type="ECO:0000313" key="14">
    <source>
        <dbReference type="Proteomes" id="UP001529510"/>
    </source>
</evidence>
<feature type="compositionally biased region" description="Basic residues" evidence="11">
    <location>
        <begin position="1764"/>
        <end position="1775"/>
    </location>
</feature>
<name>A0ABD0QMU7_CIRMR</name>
<gene>
    <name evidence="13" type="ORF">M9458_014653</name>
</gene>
<dbReference type="Gene3D" id="1.10.150.130">
    <property type="match status" value="2"/>
</dbReference>
<dbReference type="InterPro" id="IPR011010">
    <property type="entry name" value="DNA_brk_join_enz"/>
</dbReference>
<keyword evidence="4" id="KW-0548">Nucleotidyltransferase</keyword>
<dbReference type="Gene3D" id="1.10.443.10">
    <property type="entry name" value="Intergrase catalytic core"/>
    <property type="match status" value="2"/>
</dbReference>
<dbReference type="SUPFAM" id="SSF56672">
    <property type="entry name" value="DNA/RNA polymerases"/>
    <property type="match status" value="2"/>
</dbReference>
<keyword evidence="14" id="KW-1185">Reference proteome</keyword>
<dbReference type="GO" id="GO:0003964">
    <property type="term" value="F:RNA-directed DNA polymerase activity"/>
    <property type="evidence" value="ECO:0007669"/>
    <property type="project" value="UniProtKB-KW"/>
</dbReference>
<comment type="similarity">
    <text evidence="1">Belongs to the beta type-B retroviral polymerase family. HERV class-II K(HML-2) pol subfamily.</text>
</comment>
<sequence>MSKKNGKKSSKSGDKSGPRFTLCVPPCKRYITSGDTHSMCVVCLGAEHALSALERTDCPHCEALPLRVLRSRKALFEEGAFTSVPQGVGPASVEAERVLHSWGSQLDLLEGMETGDPLSPSLPGRSDARSEGSEARTAATSSQGAGSSLLLSSSEDVDLESAIEEPLPQSLQYEELLEVVTRAVDKLKIDWPAEVKATPQRSKLDERFLRSKPPPPMRSLPFFPDLHSEISRSWERPFSARLFVPASDYYGNVVGLDERAYKAMPRVEQTLASYLSPSGASSLKAPTLPSKPLRTTSALVGKGYSAAGQAGACLHTMSVLQAYQADLLKGLAEGEKVDLEELQRTADLALRATKETARAVGRSMAAMVAAERHLWLTLSDMKEKDRVFLLDAPLQPSGLFGDAVDSVVSRYQEARKQAAAFQSPDGCWASSYCQVQKLSVATRAPPSRDRDPRHSRPGVVLQSRRAQAPKRAAPTGEERVTPHYTVAVSPRCPREATGHNGLRRASAPDISARERSGTRLARQSPAGPPLQLNPEASLERLVPLVDYLAAWKLLPNVSAWVLRTVEKGYAIQFGAPPPPFDGVFPTLVGPRQALVMEQEVETLLRKEAIEVVPPHVRESGFYSRYFIVPKKDGGLRPIIDLRRLNHSVMKLKFKMLTVKQVVSQIRSEDWFVTIDLKDAYFHVSILPQHRKFLRFAFRGEAYQYRVLPFGLALSPRTFTKCVDAALVPLRLQGIRILNYIDDWLILAASESLAARHRDVVLAHMKTLGLRLNVKKSVLSPLQRTTYLGVVWDSTTMQARLSPARIVSILTAVKRVKQGLSLTVKQFQQLLGLMAAASNVIPFGLLYMRPLQWWLKSKGFSPRGNPLRMIKVTRRGLRALDMWKKPWFLNQGPTLGVPCRRVTLATDASLTGWGAVMSGRPAQGLWTGRHLGWHINCLEMLAVFRALKYFLPDLRNRHVLVRTDSTAVVYYINHQGGLRSRPLYKLAHQILVWSQDKLLSLRAVHIPGHLNVGADILSRQGPRPGEWMLHPEVVNQIWEIFGRAQLDLFATRENAQFHPAPLGLDAMVQTWPRLRLYAFPPIALLPGVLERVRRDGVSLLMVLGPDISPRRLSMGDPRGGRHPAPPSGVVEAVGVAPEGAQLIDSGLSTEVVETILQKLYALKWKLFTSWCEERQQDPANCPVGTVLEFLQARFSTGLAHSTLKVYVAAISAYHALLDGVSVGKNPLVIRFLRGVLRLRPPTRPRVPSWDLTVVLEALCKPPFEPLEEIPIRFLTIKTVLLLALTSLKRVGDLQALSVAPSHLEFSPGNIKAFLYPRPGYVPKVPTHPPQPVVLQAFCPPPFREPDQQKLNCMCPVRALDAYVHRAALWRKSEQLFVCYGPPKKGSPASKETLSRWIVDAISTAYESSDLPSPLGVKAHSTRALGASKAFSAGVPIQDICNAAGWSTPLTFVSHSWLFCPPALALSLAGFWKSGGVGISFPKRSLDAARVPEGERPGYVCNLGSPRERDAASRSILPASLLSARFIHEADAGRLRTCFYASWLMTSPACDVPLSHWAFPKRSLDAASRSLGEPSILSCGRVETLWERLQRDRALNTRVTSQTRKHKSTFCLSAALYVVSLFVLFGSKDTHALCVVCLGAEHAAAALEGADCPHCVQMSLHTLRSRKALFQLGAFSSVPRGSGPASAEAGRRLHSWGSQLDLAEGMETGIPLSPASPARSPARPLGVEARAADSSPRGTGSTLPISSSEEVDVGSVEEVAPQFPHTGKHKNRARVRRRSSPICGSCFSLGGPRPSSPDGAGPLRVAPSGEFRGAPHYSVSGSPLCPREAVLLTLPVIQGAAASGEPSPQSFPAKDVPELGSSPPLRGSQGPLDQVLPAGQPLQDTGLATRVTPEASLERLVPLVDHLAAWKLLPNVSAWVLHTVERGYRIQFSAPPPPFNGVFPTLVGPEQGLVMEQEVATLLRKEAIEVVPPQSRESGFYSRYFIVPKKDGGLRPILDLRLLNRSVLRLKFRMLTVRQVVSQIRSEDWFVTIDLKDAYFHVSILPQHRKFLRFAFRGEAYQYRVLPFGLALSPRTFTKCVDAALAPLRLQGIRILNYIDDWLILAQSEMVAVRHRDVVLAHMKELGLRLNAKKSVLSPVQRTTYLGVVWDSTTMQAQLSPARIESILAAVMRVKEGRSLTVKQFQRLLGLMAAASNVIPFGLLYMRPLQWWLKTRGFSPRGNPLRMIKVTRRCLRALDMWRKPWFLSQGPALGAPCRRVTLATDASLTGWGAVMSGHPARGLWSGHQLTWHINCLEMLAVFQGLKHFLPDLRDRHVLVRTDNTAVVSYINHQGGLRSRPLYKLAHQILVWSQGKLLSLRAVFVPGYLNVGADILSRQGPRPGEWMLHPEVVKQIWRVFGPAQVDLFATRDNAQCPLWYSLVHPAPLGLDAMVRTWPRLRLYAFPPIALLPGVLERVRRDGVMVLGPDFPPRRLSLGDSRQEGSPLTGRGFPPSPPAGVVEALGVASEGAHLLASGLSTEVVETLLQSRAPSTRKLYALKWKLFTSWCGRRQQNPVNCPVGSVLEFLQDRLSAGLSHSTLKVYVAAIAAYHAPLGGLSVGKDPLVTRFLRGALRLRPPVRPRVPSWDLSVVLEALCLPPFEPIEEISDCHLSFKTSFLLALSSLKRVGDLQALSVAPSFLDFAPGLSKAFLHPRTGYVPKVPSSAPRPVVLQAFCPPPFREPDQQKLNCMCPVRALDAYVHRVAPWRRSDQLFICFGPQRRGLPASKQTISRWIVEAILLAYESSGLPPPLGVKAHSTRSMAASKSFLAGIPLQDICNAAGWSTPLTFVRFYCLDLLTPGRDLELVAVSTRLEFPKGNVSGYVCNPGSPRERDAASRGQLLACRSFWRTCFYASWSVTSPACDVPLFHWSDFTRVQSARFDAASRSLGEPGLHTLYQFFRTEQTISPPPDKKT</sequence>
<evidence type="ECO:0000256" key="9">
    <source>
        <dbReference type="ARBA" id="ARBA00023125"/>
    </source>
</evidence>
<feature type="region of interest" description="Disordered" evidence="11">
    <location>
        <begin position="442"/>
        <end position="533"/>
    </location>
</feature>
<evidence type="ECO:0000256" key="5">
    <source>
        <dbReference type="ARBA" id="ARBA00022722"/>
    </source>
</evidence>
<evidence type="ECO:0000256" key="7">
    <source>
        <dbReference type="ARBA" id="ARBA00022801"/>
    </source>
</evidence>
<feature type="region of interest" description="Disordered" evidence="11">
    <location>
        <begin position="1706"/>
        <end position="1775"/>
    </location>
</feature>
<dbReference type="InterPro" id="IPR041373">
    <property type="entry name" value="RT_RNaseH"/>
</dbReference>
<keyword evidence="5" id="KW-0540">Nuclease</keyword>
<evidence type="ECO:0000256" key="10">
    <source>
        <dbReference type="ARBA" id="ARBA00023172"/>
    </source>
</evidence>
<evidence type="ECO:0000256" key="11">
    <source>
        <dbReference type="SAM" id="MobiDB-lite"/>
    </source>
</evidence>
<dbReference type="Pfam" id="PF17917">
    <property type="entry name" value="RT_RNaseH"/>
    <property type="match status" value="2"/>
</dbReference>
<dbReference type="PANTHER" id="PTHR33050">
    <property type="entry name" value="REVERSE TRANSCRIPTASE DOMAIN-CONTAINING PROTEIN"/>
    <property type="match status" value="1"/>
</dbReference>
<dbReference type="Gene3D" id="3.30.420.10">
    <property type="entry name" value="Ribonuclease H-like superfamily/Ribonuclease H"/>
    <property type="match status" value="1"/>
</dbReference>
<dbReference type="Gene3D" id="3.10.10.10">
    <property type="entry name" value="HIV Type 1 Reverse Transcriptase, subunit A, domain 1"/>
    <property type="match status" value="2"/>
</dbReference>
<feature type="domain" description="Reverse transcriptase" evidence="12">
    <location>
        <begin position="1966"/>
        <end position="2148"/>
    </location>
</feature>
<evidence type="ECO:0000256" key="1">
    <source>
        <dbReference type="ARBA" id="ARBA00010879"/>
    </source>
</evidence>
<reference evidence="13 14" key="1">
    <citation type="submission" date="2024-05" db="EMBL/GenBank/DDBJ databases">
        <title>Genome sequencing and assembly of Indian major carp, Cirrhinus mrigala (Hamilton, 1822).</title>
        <authorList>
            <person name="Mohindra V."/>
            <person name="Chowdhury L.M."/>
            <person name="Lal K."/>
            <person name="Jena J.K."/>
        </authorList>
    </citation>
    <scope>NUCLEOTIDE SEQUENCE [LARGE SCALE GENOMIC DNA]</scope>
    <source>
        <strain evidence="13">CM1030</strain>
        <tissue evidence="13">Blood</tissue>
    </source>
</reference>
<dbReference type="InterPro" id="IPR052055">
    <property type="entry name" value="Hepadnavirus_pol/RT"/>
</dbReference>
<evidence type="ECO:0000256" key="4">
    <source>
        <dbReference type="ARBA" id="ARBA00022695"/>
    </source>
</evidence>
<feature type="compositionally biased region" description="Low complexity" evidence="11">
    <location>
        <begin position="137"/>
        <end position="151"/>
    </location>
</feature>
<dbReference type="CDD" id="cd03714">
    <property type="entry name" value="RT_DIRS1"/>
    <property type="match status" value="2"/>
</dbReference>
<dbReference type="InterPro" id="IPR000477">
    <property type="entry name" value="RT_dom"/>
</dbReference>
<dbReference type="InterPro" id="IPR036397">
    <property type="entry name" value="RNaseH_sf"/>
</dbReference>
<keyword evidence="9" id="KW-0238">DNA-binding</keyword>
<feature type="region of interest" description="Disordered" evidence="11">
    <location>
        <begin position="1839"/>
        <end position="1867"/>
    </location>
</feature>
<keyword evidence="8" id="KW-0695">RNA-directed DNA polymerase</keyword>
<dbReference type="InterPro" id="IPR043128">
    <property type="entry name" value="Rev_trsase/Diguanyl_cyclase"/>
</dbReference>
<dbReference type="EC" id="3.1.26.4" evidence="2"/>
<dbReference type="CDD" id="cd09275">
    <property type="entry name" value="RNase_HI_RT_DIRS1"/>
    <property type="match status" value="2"/>
</dbReference>
<dbReference type="GO" id="GO:0006310">
    <property type="term" value="P:DNA recombination"/>
    <property type="evidence" value="ECO:0007669"/>
    <property type="project" value="UniProtKB-KW"/>
</dbReference>
<accession>A0ABD0QMU7</accession>
<evidence type="ECO:0000256" key="8">
    <source>
        <dbReference type="ARBA" id="ARBA00022918"/>
    </source>
</evidence>
<feature type="domain" description="Reverse transcriptase" evidence="12">
    <location>
        <begin position="609"/>
        <end position="791"/>
    </location>
</feature>
<evidence type="ECO:0000313" key="13">
    <source>
        <dbReference type="EMBL" id="KAL0187554.1"/>
    </source>
</evidence>
<comment type="caution">
    <text evidence="13">The sequence shown here is derived from an EMBL/GenBank/DDBJ whole genome shotgun (WGS) entry which is preliminary data.</text>
</comment>
<dbReference type="SUPFAM" id="SSF47823">
    <property type="entry name" value="lambda integrase-like, N-terminal domain"/>
    <property type="match status" value="2"/>
</dbReference>
<dbReference type="InterPro" id="IPR043502">
    <property type="entry name" value="DNA/RNA_pol_sf"/>
</dbReference>
<protein>
    <recommendedName>
        <fullName evidence="2">ribonuclease H</fullName>
        <ecNumber evidence="2">3.1.26.4</ecNumber>
    </recommendedName>
</protein>
<evidence type="ECO:0000256" key="6">
    <source>
        <dbReference type="ARBA" id="ARBA00022759"/>
    </source>
</evidence>
<keyword evidence="3" id="KW-0808">Transferase</keyword>
<dbReference type="InterPro" id="IPR013762">
    <property type="entry name" value="Integrase-like_cat_sf"/>
</dbReference>
<keyword evidence="6" id="KW-0255">Endonuclease</keyword>
<dbReference type="Proteomes" id="UP001529510">
    <property type="component" value="Unassembled WGS sequence"/>
</dbReference>
<feature type="compositionally biased region" description="Polar residues" evidence="11">
    <location>
        <begin position="1734"/>
        <end position="1743"/>
    </location>
</feature>
<dbReference type="PROSITE" id="PS50878">
    <property type="entry name" value="RT_POL"/>
    <property type="match status" value="2"/>
</dbReference>
<keyword evidence="7" id="KW-0378">Hydrolase</keyword>
<dbReference type="Gene3D" id="1.10.287.3160">
    <property type="match status" value="1"/>
</dbReference>
<proteinExistence type="inferred from homology"/>
<dbReference type="Gene3D" id="3.30.70.270">
    <property type="match status" value="2"/>
</dbReference>
<organism evidence="13 14">
    <name type="scientific">Cirrhinus mrigala</name>
    <name type="common">Mrigala</name>
    <dbReference type="NCBI Taxonomy" id="683832"/>
    <lineage>
        <taxon>Eukaryota</taxon>
        <taxon>Metazoa</taxon>
        <taxon>Chordata</taxon>
        <taxon>Craniata</taxon>
        <taxon>Vertebrata</taxon>
        <taxon>Euteleostomi</taxon>
        <taxon>Actinopterygii</taxon>
        <taxon>Neopterygii</taxon>
        <taxon>Teleostei</taxon>
        <taxon>Ostariophysi</taxon>
        <taxon>Cypriniformes</taxon>
        <taxon>Cyprinidae</taxon>
        <taxon>Labeoninae</taxon>
        <taxon>Labeonini</taxon>
        <taxon>Cirrhinus</taxon>
    </lineage>
</organism>
<evidence type="ECO:0000256" key="3">
    <source>
        <dbReference type="ARBA" id="ARBA00022679"/>
    </source>
</evidence>
<feature type="region of interest" description="Disordered" evidence="11">
    <location>
        <begin position="110"/>
        <end position="151"/>
    </location>
</feature>
<feature type="compositionally biased region" description="Low complexity" evidence="11">
    <location>
        <begin position="1709"/>
        <end position="1723"/>
    </location>
</feature>
<dbReference type="GO" id="GO:0003677">
    <property type="term" value="F:DNA binding"/>
    <property type="evidence" value="ECO:0007669"/>
    <property type="project" value="UniProtKB-KW"/>
</dbReference>